<name>A0ABQ0DNY5_9EUKA</name>
<keyword evidence="2" id="KW-1185">Reference proteome</keyword>
<accession>A0ABQ0DNY5</accession>
<dbReference type="Proteomes" id="UP001628156">
    <property type="component" value="Unassembled WGS sequence"/>
</dbReference>
<protein>
    <submittedName>
        <fullName evidence="1">Uncharacterized protein</fullName>
    </submittedName>
</protein>
<evidence type="ECO:0000313" key="1">
    <source>
        <dbReference type="EMBL" id="GAB1224573.1"/>
    </source>
</evidence>
<reference evidence="1 2" key="1">
    <citation type="journal article" date="2019" name="PLoS Negl. Trop. Dis.">
        <title>Whole genome sequencing of Entamoeba nuttalli reveals mammalian host-related molecular signatures and a novel octapeptide-repeat surface protein.</title>
        <authorList>
            <person name="Tanaka M."/>
            <person name="Makiuchi T."/>
            <person name="Komiyama T."/>
            <person name="Shiina T."/>
            <person name="Osaki K."/>
            <person name="Tachibana H."/>
        </authorList>
    </citation>
    <scope>NUCLEOTIDE SEQUENCE [LARGE SCALE GENOMIC DNA]</scope>
    <source>
        <strain evidence="1 2">P19-061405</strain>
    </source>
</reference>
<gene>
    <name evidence="1" type="ORF">ENUP19_0207G0011</name>
</gene>
<dbReference type="EMBL" id="BAAFRS010000207">
    <property type="protein sequence ID" value="GAB1224573.1"/>
    <property type="molecule type" value="Genomic_DNA"/>
</dbReference>
<proteinExistence type="predicted"/>
<comment type="caution">
    <text evidence="1">The sequence shown here is derived from an EMBL/GenBank/DDBJ whole genome shotgun (WGS) entry which is preliminary data.</text>
</comment>
<organism evidence="1 2">
    <name type="scientific">Entamoeba nuttalli</name>
    <dbReference type="NCBI Taxonomy" id="412467"/>
    <lineage>
        <taxon>Eukaryota</taxon>
        <taxon>Amoebozoa</taxon>
        <taxon>Evosea</taxon>
        <taxon>Archamoebae</taxon>
        <taxon>Mastigamoebida</taxon>
        <taxon>Entamoebidae</taxon>
        <taxon>Entamoeba</taxon>
    </lineage>
</organism>
<evidence type="ECO:0000313" key="2">
    <source>
        <dbReference type="Proteomes" id="UP001628156"/>
    </source>
</evidence>
<sequence length="353" mass="41691">MSLLESLFCGIILQYLPLQTREKIKLISKRWGIAEVQLKIKEEKMKRGSVQNILFHLRQLDKTVLFHLVISTKEEVDCLQTIQSLDTIIGIEIKQPIDAKRIIYRMKNLKIIKQVAGSQLGSLEEMKNLEKWFLYDLNINNKQHYNYYKQSVISISKKNIKRFIFINKITDLKELIKMKDLFFGCCIILKSKEILYTYTFKYIAMKIVLLWLSTKIITVSCNDLQNPYFKTLYNYYLPQISINNSSFSTLFPNYILYLKLNSLHLGNSMKLISLHHLILYISGKLYKNLNLSQLYNLYYLVLHQKDGSTQFILPSSITHLYLHHINSQIIFLNPPHLKEFYSDDSIHQNFIQN</sequence>